<evidence type="ECO:0000256" key="11">
    <source>
        <dbReference type="RuleBase" id="RU003692"/>
    </source>
</evidence>
<evidence type="ECO:0000256" key="6">
    <source>
        <dbReference type="ARBA" id="ARBA00023157"/>
    </source>
</evidence>
<protein>
    <recommendedName>
        <fullName evidence="11">Dihydrolipoyl dehydrogenase</fullName>
        <ecNumber evidence="11">1.8.1.4</ecNumber>
    </recommendedName>
</protein>
<keyword evidence="5 9" id="KW-0520">NAD</keyword>
<dbReference type="NCBIfam" id="TIGR01350">
    <property type="entry name" value="lipoamide_DH"/>
    <property type="match status" value="1"/>
</dbReference>
<dbReference type="GO" id="GO:0050660">
    <property type="term" value="F:flavin adenine dinucleotide binding"/>
    <property type="evidence" value="ECO:0007669"/>
    <property type="project" value="InterPro"/>
</dbReference>
<dbReference type="PIRSF" id="PIRSF000350">
    <property type="entry name" value="Mercury_reductase_MerA"/>
    <property type="match status" value="1"/>
</dbReference>
<dbReference type="PANTHER" id="PTHR22912:SF223">
    <property type="entry name" value="DIHYDROLIPOYL DEHYDROGENASE 1, MITOCHONDRIAL"/>
    <property type="match status" value="1"/>
</dbReference>
<keyword evidence="7 11" id="KW-0676">Redox-active center</keyword>
<keyword evidence="2 11" id="KW-0285">Flavoprotein</keyword>
<keyword evidence="15" id="KW-1185">Reference proteome</keyword>
<comment type="miscellaneous">
    <text evidence="11">The active site is a redox-active disulfide bond.</text>
</comment>
<feature type="domain" description="Pyridine nucleotide-disulphide oxidoreductase dimerisation" evidence="12">
    <location>
        <begin position="383"/>
        <end position="490"/>
    </location>
</feature>
<dbReference type="InterPro" id="IPR001100">
    <property type="entry name" value="Pyr_nuc-diS_OxRdtase"/>
</dbReference>
<comment type="cofactor">
    <cofactor evidence="9 11">
        <name>FAD</name>
        <dbReference type="ChEBI" id="CHEBI:57692"/>
    </cofactor>
    <text evidence="9 11">Binds 1 FAD per subunit.</text>
</comment>
<sequence>MPPSQNVQGIKVAKFLKGANMKYWTKLNGCLSATRSFGSAAKQYDLAVIGGGPGGYTTAIKAAQYGLKVACIDRRKTLGGTCLNVGCIPSKALLTTSHNLQVAVEGVKGVGIQGASLKHEEMMSNKERIIKALDTGIKGLFKKNGVDFISGHGTLVSPNEIQIEGGEKVSAKNIVIATGSEVATFPGDAIKVDGKRIITSDEALSLQEVPKTMVVIGGGAIGLEMASVWKRLGADVTIVEYADALCAAMDCDVSVAIKKFMEKQGVNVNVGTKVLGGEAKEDCAVVVAEKDGNKVELKGDVVLLAMGRRPYTHKLGLEELGIKTERGFIVVDDKLQVPNHPSISAIGDAIAGPMLAHKAEEDGSVALGHILNKDLGHVNWDHVPMVIYTHPEVAGVGKTEQALKASGVEYKKASFPFAANSRSRIAAETEGFVKILADKDNKILGGWIVGPHASELVGQLTLMMACGMTTVDVSKVCFAHPTVSEAIKEACMAVHHKATHF</sequence>
<dbReference type="InterPro" id="IPR023753">
    <property type="entry name" value="FAD/NAD-binding_dom"/>
</dbReference>
<organism evidence="14 15">
    <name type="scientific">Babesia gibsoni</name>
    <dbReference type="NCBI Taxonomy" id="33632"/>
    <lineage>
        <taxon>Eukaryota</taxon>
        <taxon>Sar</taxon>
        <taxon>Alveolata</taxon>
        <taxon>Apicomplexa</taxon>
        <taxon>Aconoidasida</taxon>
        <taxon>Piroplasmida</taxon>
        <taxon>Babesiidae</taxon>
        <taxon>Babesia</taxon>
    </lineage>
</organism>
<evidence type="ECO:0000256" key="5">
    <source>
        <dbReference type="ARBA" id="ARBA00023027"/>
    </source>
</evidence>
<evidence type="ECO:0000256" key="10">
    <source>
        <dbReference type="PIRSR" id="PIRSR000350-4"/>
    </source>
</evidence>
<dbReference type="InterPro" id="IPR016156">
    <property type="entry name" value="FAD/NAD-linked_Rdtase_dimer_sf"/>
</dbReference>
<dbReference type="GO" id="GO:0006103">
    <property type="term" value="P:2-oxoglutarate metabolic process"/>
    <property type="evidence" value="ECO:0007669"/>
    <property type="project" value="TreeGrafter"/>
</dbReference>
<dbReference type="Pfam" id="PF02852">
    <property type="entry name" value="Pyr_redox_dim"/>
    <property type="match status" value="1"/>
</dbReference>
<keyword evidence="9" id="KW-0547">Nucleotide-binding</keyword>
<feature type="binding site" evidence="9">
    <location>
        <begin position="178"/>
        <end position="180"/>
    </location>
    <ligand>
        <name>FAD</name>
        <dbReference type="ChEBI" id="CHEBI:57692"/>
    </ligand>
</feature>
<dbReference type="SUPFAM" id="SSF51905">
    <property type="entry name" value="FAD/NAD(P)-binding domain"/>
    <property type="match status" value="1"/>
</dbReference>
<evidence type="ECO:0000256" key="1">
    <source>
        <dbReference type="ARBA" id="ARBA00007532"/>
    </source>
</evidence>
<reference evidence="14" key="1">
    <citation type="submission" date="2023-08" db="EMBL/GenBank/DDBJ databases">
        <title>Draft sequence of the Babesia gibsoni genome.</title>
        <authorList>
            <person name="Yamagishi J.Y."/>
            <person name="Xuan X.X."/>
        </authorList>
    </citation>
    <scope>NUCLEOTIDE SEQUENCE</scope>
    <source>
        <strain evidence="14">Azabu</strain>
    </source>
</reference>
<accession>A0AAD8LJC5</accession>
<evidence type="ECO:0000259" key="12">
    <source>
        <dbReference type="Pfam" id="PF02852"/>
    </source>
</evidence>
<feature type="binding site" evidence="9">
    <location>
        <position position="153"/>
    </location>
    <ligand>
        <name>FAD</name>
        <dbReference type="ChEBI" id="CHEBI:57692"/>
    </ligand>
</feature>
<feature type="binding site" evidence="9">
    <location>
        <position position="91"/>
    </location>
    <ligand>
        <name>FAD</name>
        <dbReference type="ChEBI" id="CHEBI:57692"/>
    </ligand>
</feature>
<feature type="binding site" evidence="9">
    <location>
        <position position="348"/>
    </location>
    <ligand>
        <name>FAD</name>
        <dbReference type="ChEBI" id="CHEBI:57692"/>
    </ligand>
</feature>
<dbReference type="PANTHER" id="PTHR22912">
    <property type="entry name" value="DISULFIDE OXIDOREDUCTASE"/>
    <property type="match status" value="1"/>
</dbReference>
<dbReference type="GO" id="GO:0004148">
    <property type="term" value="F:dihydrolipoyl dehydrogenase (NADH) activity"/>
    <property type="evidence" value="ECO:0007669"/>
    <property type="project" value="UniProtKB-EC"/>
</dbReference>
<evidence type="ECO:0000313" key="14">
    <source>
        <dbReference type="EMBL" id="KAK1441894.1"/>
    </source>
</evidence>
<feature type="binding site" evidence="9">
    <location>
        <position position="240"/>
    </location>
    <ligand>
        <name>NAD(+)</name>
        <dbReference type="ChEBI" id="CHEBI:57540"/>
    </ligand>
</feature>
<dbReference type="InterPro" id="IPR012999">
    <property type="entry name" value="Pyr_OxRdtase_I_AS"/>
</dbReference>
<dbReference type="EMBL" id="JAVEPI010000005">
    <property type="protein sequence ID" value="KAK1441894.1"/>
    <property type="molecule type" value="Genomic_DNA"/>
</dbReference>
<evidence type="ECO:0000256" key="3">
    <source>
        <dbReference type="ARBA" id="ARBA00022827"/>
    </source>
</evidence>
<feature type="binding site" evidence="9">
    <location>
        <begin position="217"/>
        <end position="224"/>
    </location>
    <ligand>
        <name>NAD(+)</name>
        <dbReference type="ChEBI" id="CHEBI:57540"/>
    </ligand>
</feature>
<dbReference type="Proteomes" id="UP001230268">
    <property type="component" value="Unassembled WGS sequence"/>
</dbReference>
<dbReference type="PROSITE" id="PS00076">
    <property type="entry name" value="PYRIDINE_REDOX_1"/>
    <property type="match status" value="1"/>
</dbReference>
<dbReference type="InterPro" id="IPR006258">
    <property type="entry name" value="Lipoamide_DH"/>
</dbReference>
<gene>
    <name evidence="14" type="ORF">BgAZ_502260</name>
</gene>
<dbReference type="GO" id="GO:0045252">
    <property type="term" value="C:oxoglutarate dehydrogenase complex"/>
    <property type="evidence" value="ECO:0007669"/>
    <property type="project" value="TreeGrafter"/>
</dbReference>
<evidence type="ECO:0000256" key="8">
    <source>
        <dbReference type="PIRSR" id="PIRSR000350-2"/>
    </source>
</evidence>
<evidence type="ECO:0000313" key="15">
    <source>
        <dbReference type="Proteomes" id="UP001230268"/>
    </source>
</evidence>
<feature type="active site" description="Proton acceptor" evidence="8">
    <location>
        <position position="480"/>
    </location>
</feature>
<keyword evidence="6" id="KW-1015">Disulfide bond</keyword>
<dbReference type="InterPro" id="IPR050151">
    <property type="entry name" value="Class-I_Pyr_Nuc-Dis_Oxidored"/>
</dbReference>
<dbReference type="SUPFAM" id="SSF55424">
    <property type="entry name" value="FAD/NAD-linked reductases, dimerisation (C-terminal) domain"/>
    <property type="match status" value="1"/>
</dbReference>
<dbReference type="FunFam" id="3.30.390.30:FF:000001">
    <property type="entry name" value="Dihydrolipoyl dehydrogenase"/>
    <property type="match status" value="1"/>
</dbReference>
<evidence type="ECO:0000256" key="7">
    <source>
        <dbReference type="ARBA" id="ARBA00023284"/>
    </source>
</evidence>
<dbReference type="Pfam" id="PF07992">
    <property type="entry name" value="Pyr_redox_2"/>
    <property type="match status" value="1"/>
</dbReference>
<dbReference type="InterPro" id="IPR004099">
    <property type="entry name" value="Pyr_nucl-diS_OxRdtase_dimer"/>
</dbReference>
<dbReference type="PRINTS" id="PR00411">
    <property type="entry name" value="PNDRDTASEI"/>
</dbReference>
<dbReference type="AlphaFoldDB" id="A0AAD8LJC5"/>
<feature type="binding site" evidence="9">
    <location>
        <begin position="354"/>
        <end position="357"/>
    </location>
    <ligand>
        <name>FAD</name>
        <dbReference type="ChEBI" id="CHEBI:57692"/>
    </ligand>
</feature>
<evidence type="ECO:0000256" key="2">
    <source>
        <dbReference type="ARBA" id="ARBA00022630"/>
    </source>
</evidence>
<comment type="similarity">
    <text evidence="1 11">Belongs to the class-I pyridine nucleotide-disulfide oxidoreductase family.</text>
</comment>
<comment type="catalytic activity">
    <reaction evidence="11">
        <text>N(6)-[(R)-dihydrolipoyl]-L-lysyl-[protein] + NAD(+) = N(6)-[(R)-lipoyl]-L-lysyl-[protein] + NADH + H(+)</text>
        <dbReference type="Rhea" id="RHEA:15045"/>
        <dbReference type="Rhea" id="RHEA-COMP:10474"/>
        <dbReference type="Rhea" id="RHEA-COMP:10475"/>
        <dbReference type="ChEBI" id="CHEBI:15378"/>
        <dbReference type="ChEBI" id="CHEBI:57540"/>
        <dbReference type="ChEBI" id="CHEBI:57945"/>
        <dbReference type="ChEBI" id="CHEBI:83099"/>
        <dbReference type="ChEBI" id="CHEBI:83100"/>
        <dbReference type="EC" id="1.8.1.4"/>
    </reaction>
</comment>
<dbReference type="Gene3D" id="3.30.390.30">
    <property type="match status" value="1"/>
</dbReference>
<evidence type="ECO:0000259" key="13">
    <source>
        <dbReference type="Pfam" id="PF07992"/>
    </source>
</evidence>
<dbReference type="GO" id="GO:0005739">
    <property type="term" value="C:mitochondrion"/>
    <property type="evidence" value="ECO:0007669"/>
    <property type="project" value="TreeGrafter"/>
</dbReference>
<dbReference type="Gene3D" id="3.50.50.60">
    <property type="entry name" value="FAD/NAD(P)-binding domain"/>
    <property type="match status" value="2"/>
</dbReference>
<comment type="caution">
    <text evidence="14">The sequence shown here is derived from an EMBL/GenBank/DDBJ whole genome shotgun (WGS) entry which is preliminary data.</text>
</comment>
<evidence type="ECO:0000256" key="4">
    <source>
        <dbReference type="ARBA" id="ARBA00023002"/>
    </source>
</evidence>
<feature type="domain" description="FAD/NAD(P)-binding" evidence="13">
    <location>
        <begin position="44"/>
        <end position="363"/>
    </location>
</feature>
<dbReference type="PRINTS" id="PR00368">
    <property type="entry name" value="FADPNR"/>
</dbReference>
<dbReference type="EC" id="1.8.1.4" evidence="11"/>
<keyword evidence="4 11" id="KW-0560">Oxidoreductase</keyword>
<dbReference type="InterPro" id="IPR036188">
    <property type="entry name" value="FAD/NAD-bd_sf"/>
</dbReference>
<feature type="disulfide bond" description="Redox-active" evidence="10">
    <location>
        <begin position="82"/>
        <end position="87"/>
    </location>
</feature>
<keyword evidence="3 9" id="KW-0274">FAD</keyword>
<evidence type="ECO:0000256" key="9">
    <source>
        <dbReference type="PIRSR" id="PIRSR000350-3"/>
    </source>
</evidence>
<feature type="binding site" evidence="9">
    <location>
        <position position="307"/>
    </location>
    <ligand>
        <name>NAD(+)</name>
        <dbReference type="ChEBI" id="CHEBI:57540"/>
    </ligand>
</feature>
<proteinExistence type="inferred from homology"/>
<name>A0AAD8LJC5_BABGI</name>